<evidence type="ECO:0000256" key="5">
    <source>
        <dbReference type="ARBA" id="ARBA00022576"/>
    </source>
</evidence>
<dbReference type="Proteomes" id="UP001152888">
    <property type="component" value="Unassembled WGS sequence"/>
</dbReference>
<evidence type="ECO:0000256" key="9">
    <source>
        <dbReference type="ARBA" id="ARBA00040891"/>
    </source>
</evidence>
<keyword evidence="6" id="KW-0808">Transferase</keyword>
<dbReference type="OrthoDB" id="6752799at2759"/>
<dbReference type="FunFam" id="3.90.1150.10:FF:000001">
    <property type="entry name" value="Aspartate aminotransferase"/>
    <property type="match status" value="1"/>
</dbReference>
<dbReference type="InterPro" id="IPR004839">
    <property type="entry name" value="Aminotransferase_I/II_large"/>
</dbReference>
<dbReference type="SUPFAM" id="SSF53383">
    <property type="entry name" value="PLP-dependent transferases"/>
    <property type="match status" value="1"/>
</dbReference>
<evidence type="ECO:0000259" key="14">
    <source>
        <dbReference type="Pfam" id="PF00155"/>
    </source>
</evidence>
<dbReference type="GO" id="GO:0030170">
    <property type="term" value="F:pyridoxal phosphate binding"/>
    <property type="evidence" value="ECO:0007669"/>
    <property type="project" value="InterPro"/>
</dbReference>
<name>A0A9P0JWN7_ACAOB</name>
<dbReference type="GO" id="GO:0005739">
    <property type="term" value="C:mitochondrion"/>
    <property type="evidence" value="ECO:0007669"/>
    <property type="project" value="TreeGrafter"/>
</dbReference>
<feature type="domain" description="Aminotransferase class I/classII large" evidence="14">
    <location>
        <begin position="61"/>
        <end position="428"/>
    </location>
</feature>
<evidence type="ECO:0000256" key="13">
    <source>
        <dbReference type="ARBA" id="ARBA00042891"/>
    </source>
</evidence>
<evidence type="ECO:0000313" key="15">
    <source>
        <dbReference type="EMBL" id="CAH1962273.1"/>
    </source>
</evidence>
<evidence type="ECO:0000256" key="11">
    <source>
        <dbReference type="ARBA" id="ARBA00041746"/>
    </source>
</evidence>
<dbReference type="InterPro" id="IPR015421">
    <property type="entry name" value="PyrdxlP-dep_Trfase_major"/>
</dbReference>
<proteinExistence type="inferred from homology"/>
<evidence type="ECO:0000256" key="4">
    <source>
        <dbReference type="ARBA" id="ARBA00012753"/>
    </source>
</evidence>
<comment type="similarity">
    <text evidence="2">Belongs to the class-I pyridoxal-phosphate-dependent aminotransferase family.</text>
</comment>
<dbReference type="Gene3D" id="3.90.1150.10">
    <property type="entry name" value="Aspartate Aminotransferase, domain 1"/>
    <property type="match status" value="1"/>
</dbReference>
<dbReference type="FunFam" id="3.40.640.10:FF:000066">
    <property type="entry name" value="Aspartate aminotransferase"/>
    <property type="match status" value="1"/>
</dbReference>
<dbReference type="PANTHER" id="PTHR11879">
    <property type="entry name" value="ASPARTATE AMINOTRANSFERASE"/>
    <property type="match status" value="1"/>
</dbReference>
<evidence type="ECO:0000256" key="12">
    <source>
        <dbReference type="ARBA" id="ARBA00042867"/>
    </source>
</evidence>
<organism evidence="15 16">
    <name type="scientific">Acanthoscelides obtectus</name>
    <name type="common">Bean weevil</name>
    <name type="synonym">Bruchus obtectus</name>
    <dbReference type="NCBI Taxonomy" id="200917"/>
    <lineage>
        <taxon>Eukaryota</taxon>
        <taxon>Metazoa</taxon>
        <taxon>Ecdysozoa</taxon>
        <taxon>Arthropoda</taxon>
        <taxon>Hexapoda</taxon>
        <taxon>Insecta</taxon>
        <taxon>Pterygota</taxon>
        <taxon>Neoptera</taxon>
        <taxon>Endopterygota</taxon>
        <taxon>Coleoptera</taxon>
        <taxon>Polyphaga</taxon>
        <taxon>Cucujiformia</taxon>
        <taxon>Chrysomeloidea</taxon>
        <taxon>Chrysomelidae</taxon>
        <taxon>Bruchinae</taxon>
        <taxon>Bruchini</taxon>
        <taxon>Acanthoscelides</taxon>
    </lineage>
</organism>
<dbReference type="GO" id="GO:0006533">
    <property type="term" value="P:L-aspartate catabolic process"/>
    <property type="evidence" value="ECO:0007669"/>
    <property type="project" value="TreeGrafter"/>
</dbReference>
<sequence>MNSGNFKNMSIRYLLFTKPRASNIQKRHFSEEFFWWKHLENAPPDSILGIKKIYNMDKNPNKVDLIVGAYRDANGKPVILPSVLEAEKMIEKKYTDKEYAPISGLPQFNQLSAQLLLGPDSSVLCNQLNATSQTVSGSGALYVSGKFMAQFFPGNTCIYLPQPTWANHEAIFKFVGLEVAWYRYCDPKVSKLDFEGLMDDINKIPEKSIAFFQGCAHNPTGVDPSQEQWCEISQLVKKRQLFPVFDVAYQGFASGDFYNDAFSFRTFLQDGHKVAILQSYSKSMGLYGERTGSCTFIADCKSEADTILTQMEEIIRKTYSSPPIHGSRIVVEILADENLKYMWFQEVKMMSERLKAMRNALKENLEKAGSKHNWDHIVHQIGMFCLSKLTPKQVKKLTDDYHIYLPADGRISVAGLTTKNVQYVANAIHEVTK</sequence>
<gene>
    <name evidence="15" type="ORF">ACAOBT_LOCUS4600</name>
</gene>
<dbReference type="Pfam" id="PF00155">
    <property type="entry name" value="Aminotran_1_2"/>
    <property type="match status" value="1"/>
</dbReference>
<dbReference type="PANTHER" id="PTHR11879:SF22">
    <property type="entry name" value="ASPARTATE AMINOTRANSFERASE, MITOCHONDRIAL"/>
    <property type="match status" value="1"/>
</dbReference>
<keyword evidence="7" id="KW-0663">Pyridoxal phosphate</keyword>
<evidence type="ECO:0000256" key="8">
    <source>
        <dbReference type="ARBA" id="ARBA00030923"/>
    </source>
</evidence>
<dbReference type="AlphaFoldDB" id="A0A9P0JWN7"/>
<evidence type="ECO:0000256" key="10">
    <source>
        <dbReference type="ARBA" id="ARBA00041257"/>
    </source>
</evidence>
<dbReference type="CDD" id="cd00609">
    <property type="entry name" value="AAT_like"/>
    <property type="match status" value="1"/>
</dbReference>
<evidence type="ECO:0000256" key="6">
    <source>
        <dbReference type="ARBA" id="ARBA00022679"/>
    </source>
</evidence>
<evidence type="ECO:0000256" key="3">
    <source>
        <dbReference type="ARBA" id="ARBA00011738"/>
    </source>
</evidence>
<comment type="subunit">
    <text evidence="3">Homodimer.</text>
</comment>
<dbReference type="GO" id="GO:0004069">
    <property type="term" value="F:L-aspartate:2-oxoglutarate aminotransferase activity"/>
    <property type="evidence" value="ECO:0007669"/>
    <property type="project" value="UniProtKB-EC"/>
</dbReference>
<dbReference type="InterPro" id="IPR015424">
    <property type="entry name" value="PyrdxlP-dep_Trfase"/>
</dbReference>
<dbReference type="Gene3D" id="3.40.640.10">
    <property type="entry name" value="Type I PLP-dependent aspartate aminotransferase-like (Major domain)"/>
    <property type="match status" value="1"/>
</dbReference>
<comment type="cofactor">
    <cofactor evidence="1">
        <name>pyridoxal 5'-phosphate</name>
        <dbReference type="ChEBI" id="CHEBI:597326"/>
    </cofactor>
</comment>
<evidence type="ECO:0000256" key="7">
    <source>
        <dbReference type="ARBA" id="ARBA00022898"/>
    </source>
</evidence>
<comment type="caution">
    <text evidence="15">The sequence shown here is derived from an EMBL/GenBank/DDBJ whole genome shotgun (WGS) entry which is preliminary data.</text>
</comment>
<protein>
    <recommendedName>
        <fullName evidence="9">Aspartate aminotransferase, mitochondrial</fullName>
        <ecNumber evidence="4">2.6.1.1</ecNumber>
    </recommendedName>
    <alternativeName>
        <fullName evidence="10">Kynurenine aminotransferase 4</fullName>
    </alternativeName>
    <alternativeName>
        <fullName evidence="13">Kynurenine aminotransferase IV</fullName>
    </alternativeName>
    <alternativeName>
        <fullName evidence="12">Kynurenine--oxoglutarate transaminase 4</fullName>
    </alternativeName>
    <alternativeName>
        <fullName evidence="11">Kynurenine--oxoglutarate transaminase IV</fullName>
    </alternativeName>
    <alternativeName>
        <fullName evidence="8">Transaminase A</fullName>
    </alternativeName>
</protein>
<dbReference type="EMBL" id="CAKOFQ010006700">
    <property type="protein sequence ID" value="CAH1962273.1"/>
    <property type="molecule type" value="Genomic_DNA"/>
</dbReference>
<keyword evidence="16" id="KW-1185">Reference proteome</keyword>
<dbReference type="NCBIfam" id="NF006719">
    <property type="entry name" value="PRK09257.1"/>
    <property type="match status" value="1"/>
</dbReference>
<evidence type="ECO:0000313" key="16">
    <source>
        <dbReference type="Proteomes" id="UP001152888"/>
    </source>
</evidence>
<accession>A0A9P0JWN7</accession>
<dbReference type="InterPro" id="IPR000796">
    <property type="entry name" value="Asp_trans"/>
</dbReference>
<dbReference type="PRINTS" id="PR00799">
    <property type="entry name" value="TRANSAMINASE"/>
</dbReference>
<reference evidence="15" key="1">
    <citation type="submission" date="2022-03" db="EMBL/GenBank/DDBJ databases">
        <authorList>
            <person name="Sayadi A."/>
        </authorList>
    </citation>
    <scope>NUCLEOTIDE SEQUENCE</scope>
</reference>
<dbReference type="InterPro" id="IPR015422">
    <property type="entry name" value="PyrdxlP-dep_Trfase_small"/>
</dbReference>
<dbReference type="EC" id="2.6.1.1" evidence="4"/>
<evidence type="ECO:0000256" key="1">
    <source>
        <dbReference type="ARBA" id="ARBA00001933"/>
    </source>
</evidence>
<evidence type="ECO:0000256" key="2">
    <source>
        <dbReference type="ARBA" id="ARBA00007441"/>
    </source>
</evidence>
<keyword evidence="5" id="KW-0032">Aminotransferase</keyword>